<name>A0A0L0GF26_9EUKA</name>
<dbReference type="InterPro" id="IPR000594">
    <property type="entry name" value="ThiF_NAD_FAD-bd"/>
</dbReference>
<evidence type="ECO:0000256" key="1">
    <source>
        <dbReference type="ARBA" id="ARBA00004123"/>
    </source>
</evidence>
<dbReference type="AlphaFoldDB" id="A0A0L0GF26"/>
<dbReference type="PRINTS" id="PR01849">
    <property type="entry name" value="UBIQUITINACT"/>
</dbReference>
<accession>A0A0L0GF26</accession>
<proteinExistence type="inferred from homology"/>
<dbReference type="GO" id="GO:0005737">
    <property type="term" value="C:cytoplasm"/>
    <property type="evidence" value="ECO:0007669"/>
    <property type="project" value="TreeGrafter"/>
</dbReference>
<reference evidence="8 9" key="1">
    <citation type="submission" date="2011-02" db="EMBL/GenBank/DDBJ databases">
        <title>The Genome Sequence of Sphaeroforma arctica JP610.</title>
        <authorList>
            <consortium name="The Broad Institute Genome Sequencing Platform"/>
            <person name="Russ C."/>
            <person name="Cuomo C."/>
            <person name="Young S.K."/>
            <person name="Zeng Q."/>
            <person name="Gargeya S."/>
            <person name="Alvarado L."/>
            <person name="Berlin A."/>
            <person name="Chapman S.B."/>
            <person name="Chen Z."/>
            <person name="Freedman E."/>
            <person name="Gellesch M."/>
            <person name="Goldberg J."/>
            <person name="Griggs A."/>
            <person name="Gujja S."/>
            <person name="Heilman E."/>
            <person name="Heiman D."/>
            <person name="Howarth C."/>
            <person name="Mehta T."/>
            <person name="Neiman D."/>
            <person name="Pearson M."/>
            <person name="Roberts A."/>
            <person name="Saif S."/>
            <person name="Shea T."/>
            <person name="Shenoy N."/>
            <person name="Sisk P."/>
            <person name="Stolte C."/>
            <person name="Sykes S."/>
            <person name="White J."/>
            <person name="Yandava C."/>
            <person name="Burger G."/>
            <person name="Gray M.W."/>
            <person name="Holland P.W.H."/>
            <person name="King N."/>
            <person name="Lang F.B.F."/>
            <person name="Roger A.J."/>
            <person name="Ruiz-Trillo I."/>
            <person name="Haas B."/>
            <person name="Nusbaum C."/>
            <person name="Birren B."/>
        </authorList>
    </citation>
    <scope>NUCLEOTIDE SEQUENCE [LARGE SCALE GENOMIC DNA]</scope>
    <source>
        <strain evidence="8 9">JP610</strain>
    </source>
</reference>
<dbReference type="SUPFAM" id="SSF69572">
    <property type="entry name" value="Activating enzymes of the ubiquitin-like proteins"/>
    <property type="match status" value="1"/>
</dbReference>
<dbReference type="PANTHER" id="PTHR10953">
    <property type="entry name" value="UBIQUITIN-ACTIVATING ENZYME E1"/>
    <property type="match status" value="1"/>
</dbReference>
<protein>
    <recommendedName>
        <fullName evidence="6">Ubiquitin-like 1-activating enzyme E1A</fullName>
    </recommendedName>
</protein>
<comment type="subcellular location">
    <subcellularLocation>
        <location evidence="1">Nucleus</location>
    </subcellularLocation>
</comment>
<keyword evidence="5" id="KW-0539">Nucleus</keyword>
<dbReference type="GeneID" id="25900918"/>
<dbReference type="InterPro" id="IPR045886">
    <property type="entry name" value="ThiF/MoeB/HesA"/>
</dbReference>
<keyword evidence="4" id="KW-0833">Ubl conjugation pathway</keyword>
<evidence type="ECO:0000256" key="5">
    <source>
        <dbReference type="ARBA" id="ARBA00023242"/>
    </source>
</evidence>
<comment type="pathway">
    <text evidence="2">Protein modification; protein sumoylation.</text>
</comment>
<dbReference type="STRING" id="667725.A0A0L0GF26"/>
<evidence type="ECO:0000313" key="9">
    <source>
        <dbReference type="Proteomes" id="UP000054560"/>
    </source>
</evidence>
<evidence type="ECO:0000256" key="3">
    <source>
        <dbReference type="ARBA" id="ARBA00005673"/>
    </source>
</evidence>
<dbReference type="Pfam" id="PF00899">
    <property type="entry name" value="ThiF"/>
    <property type="match status" value="1"/>
</dbReference>
<sequence length="292" mass="32692">MNEDETTLYDRQIRLWGAEAQQRMSSAHILVDGVKALANEVLKTIVLAGVGSVTILDHHTVEPADLTGTFLSDKATAVGLNRVQAALGRLQDLNPRVKLHVDTDIIDSKSDDYFKQFNIICLTDTELATAMRVNRIAREAGVLFFWAGLHGYYGFFFEDLGDNFEYIYDQTKDQETKTLTATTKYPSLEEAVHTDSIAHKQSRRHVLSWIRHGVFVLHRFHSANGRWPTYEQEGDVQKMIKLRNAYVEENKLDIATITDAQISHLSQCGNISYGPAAAIVGGVLGQEILKAN</sequence>
<dbReference type="RefSeq" id="XP_014161381.1">
    <property type="nucleotide sequence ID" value="XM_014305906.1"/>
</dbReference>
<dbReference type="Proteomes" id="UP000054560">
    <property type="component" value="Unassembled WGS sequence"/>
</dbReference>
<dbReference type="eggNOG" id="KOG2014">
    <property type="taxonomic scope" value="Eukaryota"/>
</dbReference>
<evidence type="ECO:0000256" key="2">
    <source>
        <dbReference type="ARBA" id="ARBA00004718"/>
    </source>
</evidence>
<organism evidence="8 9">
    <name type="scientific">Sphaeroforma arctica JP610</name>
    <dbReference type="NCBI Taxonomy" id="667725"/>
    <lineage>
        <taxon>Eukaryota</taxon>
        <taxon>Ichthyosporea</taxon>
        <taxon>Ichthyophonida</taxon>
        <taxon>Sphaeroforma</taxon>
    </lineage>
</organism>
<dbReference type="PANTHER" id="PTHR10953:SF162">
    <property type="entry name" value="SUMO-ACTIVATING ENZYME SUBUNIT 1"/>
    <property type="match status" value="1"/>
</dbReference>
<feature type="domain" description="THIF-type NAD/FAD binding fold" evidence="7">
    <location>
        <begin position="9"/>
        <end position="291"/>
    </location>
</feature>
<gene>
    <name evidence="8" type="ORF">SARC_00414</name>
</gene>
<evidence type="ECO:0000259" key="7">
    <source>
        <dbReference type="Pfam" id="PF00899"/>
    </source>
</evidence>
<dbReference type="GO" id="GO:0019948">
    <property type="term" value="F:SUMO activating enzyme activity"/>
    <property type="evidence" value="ECO:0007669"/>
    <property type="project" value="TreeGrafter"/>
</dbReference>
<evidence type="ECO:0000256" key="6">
    <source>
        <dbReference type="ARBA" id="ARBA00044354"/>
    </source>
</evidence>
<dbReference type="GO" id="GO:0031510">
    <property type="term" value="C:SUMO activating enzyme complex"/>
    <property type="evidence" value="ECO:0007669"/>
    <property type="project" value="TreeGrafter"/>
</dbReference>
<comment type="similarity">
    <text evidence="3">Belongs to the ubiquitin-activating E1 family.</text>
</comment>
<evidence type="ECO:0000313" key="8">
    <source>
        <dbReference type="EMBL" id="KNC87479.1"/>
    </source>
</evidence>
<dbReference type="Gene3D" id="3.40.50.720">
    <property type="entry name" value="NAD(P)-binding Rossmann-like Domain"/>
    <property type="match status" value="1"/>
</dbReference>
<dbReference type="InterPro" id="IPR000011">
    <property type="entry name" value="UBQ/SUMO-activ_enz_E1-like"/>
</dbReference>
<dbReference type="EMBL" id="KQ241608">
    <property type="protein sequence ID" value="KNC87479.1"/>
    <property type="molecule type" value="Genomic_DNA"/>
</dbReference>
<evidence type="ECO:0000256" key="4">
    <source>
        <dbReference type="ARBA" id="ARBA00022786"/>
    </source>
</evidence>
<dbReference type="GO" id="GO:0016925">
    <property type="term" value="P:protein sumoylation"/>
    <property type="evidence" value="ECO:0007669"/>
    <property type="project" value="TreeGrafter"/>
</dbReference>
<keyword evidence="9" id="KW-1185">Reference proteome</keyword>
<dbReference type="InterPro" id="IPR035985">
    <property type="entry name" value="Ubiquitin-activating_enz"/>
</dbReference>
<dbReference type="OrthoDB" id="1708823at2759"/>